<feature type="transmembrane region" description="Helical" evidence="7">
    <location>
        <begin position="63"/>
        <end position="85"/>
    </location>
</feature>
<evidence type="ECO:0000256" key="5">
    <source>
        <dbReference type="ARBA" id="ARBA00023136"/>
    </source>
</evidence>
<dbReference type="PANTHER" id="PTHR30250:SF11">
    <property type="entry name" value="O-ANTIGEN TRANSPORTER-RELATED"/>
    <property type="match status" value="1"/>
</dbReference>
<keyword evidence="9" id="KW-1185">Reference proteome</keyword>
<evidence type="ECO:0000256" key="7">
    <source>
        <dbReference type="SAM" id="Phobius"/>
    </source>
</evidence>
<feature type="compositionally biased region" description="Basic and acidic residues" evidence="6">
    <location>
        <begin position="528"/>
        <end position="537"/>
    </location>
</feature>
<feature type="compositionally biased region" description="Basic and acidic residues" evidence="6">
    <location>
        <begin position="11"/>
        <end position="43"/>
    </location>
</feature>
<proteinExistence type="predicted"/>
<feature type="transmembrane region" description="Helical" evidence="7">
    <location>
        <begin position="176"/>
        <end position="195"/>
    </location>
</feature>
<feature type="compositionally biased region" description="Basic and acidic residues" evidence="6">
    <location>
        <begin position="483"/>
        <end position="501"/>
    </location>
</feature>
<keyword evidence="4 7" id="KW-1133">Transmembrane helix</keyword>
<dbReference type="EMBL" id="AP025017">
    <property type="protein sequence ID" value="BDA63946.1"/>
    <property type="molecule type" value="Genomic_DNA"/>
</dbReference>
<feature type="transmembrane region" description="Helical" evidence="7">
    <location>
        <begin position="428"/>
        <end position="449"/>
    </location>
</feature>
<accession>A0ABN6K2W4</accession>
<dbReference type="InterPro" id="IPR050833">
    <property type="entry name" value="Poly_Biosynth_Transport"/>
</dbReference>
<evidence type="ECO:0000313" key="9">
    <source>
        <dbReference type="Proteomes" id="UP000824496"/>
    </source>
</evidence>
<feature type="transmembrane region" description="Helical" evidence="7">
    <location>
        <begin position="358"/>
        <end position="383"/>
    </location>
</feature>
<dbReference type="RefSeq" id="WP_223911352.1">
    <property type="nucleotide sequence ID" value="NZ_AP025017.1"/>
</dbReference>
<comment type="subcellular location">
    <subcellularLocation>
        <location evidence="1">Cell membrane</location>
        <topology evidence="1">Multi-pass membrane protein</topology>
    </subcellularLocation>
</comment>
<keyword evidence="3 7" id="KW-0812">Transmembrane</keyword>
<dbReference type="PANTHER" id="PTHR30250">
    <property type="entry name" value="PST FAMILY PREDICTED COLANIC ACID TRANSPORTER"/>
    <property type="match status" value="1"/>
</dbReference>
<evidence type="ECO:0000256" key="2">
    <source>
        <dbReference type="ARBA" id="ARBA00022475"/>
    </source>
</evidence>
<evidence type="ECO:0000256" key="4">
    <source>
        <dbReference type="ARBA" id="ARBA00022989"/>
    </source>
</evidence>
<feature type="transmembrane region" description="Helical" evidence="7">
    <location>
        <begin position="322"/>
        <end position="346"/>
    </location>
</feature>
<feature type="region of interest" description="Disordered" evidence="6">
    <location>
        <begin position="483"/>
        <end position="548"/>
    </location>
</feature>
<evidence type="ECO:0000256" key="6">
    <source>
        <dbReference type="SAM" id="MobiDB-lite"/>
    </source>
</evidence>
<feature type="transmembrane region" description="Helical" evidence="7">
    <location>
        <begin position="143"/>
        <end position="164"/>
    </location>
</feature>
<feature type="transmembrane region" description="Helical" evidence="7">
    <location>
        <begin position="238"/>
        <end position="260"/>
    </location>
</feature>
<evidence type="ECO:0000256" key="3">
    <source>
        <dbReference type="ARBA" id="ARBA00022692"/>
    </source>
</evidence>
<feature type="transmembrane region" description="Helical" evidence="7">
    <location>
        <begin position="105"/>
        <end position="122"/>
    </location>
</feature>
<sequence length="548" mass="58435">MTTPRTVPEPLDQRARDGSGRPREDLPEHRAGASPRSDDEARQQARQQARQRRKAWSSVGRTAVAKIVVMGVAGVFGLINTRLIISHFGPDAWAQYGLLASFPGLMPFTDLGIGAVILNVVAGSEDPSRDSAVRRTVVTATRVLLVSALVICTLAVVIGLLGLWPTLLGAKLMEGGGATATWCLVIYAMALPLGIGQRVIVGMGRSATQVISQGVVSPAMTCLLLMVVLARLEAGNAISVLSYLANTLVSIICIVVAWRATRPLLREVLRDVPRLRAVPGVPIRGTAGPQLIQSLVIPIAFQTDRLLLSHLGAPQSLAQYNLAANLFNLLTQTITVAGVAMWPLFARARARGQVESPIVPALLFGAGGLTVGLALAGATPWVAHVLSDGQIVLPAVLVLAFLGYVVVEAAKQPLGMYMTDPRGLRFQVVPVLVLVPVNFAISWILIAPLGPAGPVMGSVISVILCQLLPYSWWVRRDVARRRAEQRDAPLRDSGDQVRGEPGDAVAAGAREDREDTGPQAPGRTRRQGRPDPRERADQPPATEQGDMP</sequence>
<feature type="transmembrane region" description="Helical" evidence="7">
    <location>
        <begin position="455"/>
        <end position="473"/>
    </location>
</feature>
<dbReference type="Pfam" id="PF01943">
    <property type="entry name" value="Polysacc_synt"/>
    <property type="match status" value="1"/>
</dbReference>
<organism evidence="8 9">
    <name type="scientific">Actinomyces capricornis</name>
    <dbReference type="NCBI Taxonomy" id="2755559"/>
    <lineage>
        <taxon>Bacteria</taxon>
        <taxon>Bacillati</taxon>
        <taxon>Actinomycetota</taxon>
        <taxon>Actinomycetes</taxon>
        <taxon>Actinomycetales</taxon>
        <taxon>Actinomycetaceae</taxon>
        <taxon>Actinomyces</taxon>
    </lineage>
</organism>
<name>A0ABN6K2W4_9ACTO</name>
<gene>
    <name evidence="8" type="ORF">MANAM107_07800</name>
</gene>
<feature type="transmembrane region" description="Helical" evidence="7">
    <location>
        <begin position="281"/>
        <end position="302"/>
    </location>
</feature>
<reference evidence="8 9" key="1">
    <citation type="submission" date="2021-08" db="EMBL/GenBank/DDBJ databases">
        <title>Whole genome sequence of novel Actinomyces species strain MAS-1.</title>
        <authorList>
            <person name="Saito M."/>
            <person name="Kuwahara N."/>
            <person name="Takizawa T."/>
            <person name="Gotouda H."/>
            <person name="Ochiai T."/>
        </authorList>
    </citation>
    <scope>NUCLEOTIDE SEQUENCE [LARGE SCALE GENOMIC DNA]</scope>
    <source>
        <strain evidence="8 9">MAS-1</strain>
    </source>
</reference>
<keyword evidence="2" id="KW-1003">Cell membrane</keyword>
<dbReference type="InterPro" id="IPR002797">
    <property type="entry name" value="Polysacc_synth"/>
</dbReference>
<feature type="region of interest" description="Disordered" evidence="6">
    <location>
        <begin position="1"/>
        <end position="54"/>
    </location>
</feature>
<evidence type="ECO:0008006" key="10">
    <source>
        <dbReference type="Google" id="ProtNLM"/>
    </source>
</evidence>
<evidence type="ECO:0000313" key="8">
    <source>
        <dbReference type="EMBL" id="BDA63946.1"/>
    </source>
</evidence>
<protein>
    <recommendedName>
        <fullName evidence="10">Polysaccharide biosynthesis protein</fullName>
    </recommendedName>
</protein>
<feature type="transmembrane region" description="Helical" evidence="7">
    <location>
        <begin position="389"/>
        <end position="407"/>
    </location>
</feature>
<keyword evidence="5 7" id="KW-0472">Membrane</keyword>
<feature type="transmembrane region" description="Helical" evidence="7">
    <location>
        <begin position="215"/>
        <end position="232"/>
    </location>
</feature>
<evidence type="ECO:0000256" key="1">
    <source>
        <dbReference type="ARBA" id="ARBA00004651"/>
    </source>
</evidence>
<dbReference type="Proteomes" id="UP000824496">
    <property type="component" value="Chromosome"/>
</dbReference>